<evidence type="ECO:0000259" key="1">
    <source>
        <dbReference type="Pfam" id="PF13976"/>
    </source>
</evidence>
<evidence type="ECO:0000313" key="3">
    <source>
        <dbReference type="Proteomes" id="UP001604336"/>
    </source>
</evidence>
<protein>
    <submittedName>
        <fullName evidence="2">Integrase catalytic domain-containing protein</fullName>
    </submittedName>
</protein>
<reference evidence="3" key="1">
    <citation type="submission" date="2024-07" db="EMBL/GenBank/DDBJ databases">
        <title>Two chromosome-level genome assemblies of Korean endemic species Abeliophyllum distichum and Forsythia ovata (Oleaceae).</title>
        <authorList>
            <person name="Jang H."/>
        </authorList>
    </citation>
    <scope>NUCLEOTIDE SEQUENCE [LARGE SCALE GENOMIC DNA]</scope>
</reference>
<feature type="domain" description="GAG-pre-integrase" evidence="1">
    <location>
        <begin position="24"/>
        <end position="71"/>
    </location>
</feature>
<dbReference type="Proteomes" id="UP001604336">
    <property type="component" value="Unassembled WGS sequence"/>
</dbReference>
<dbReference type="Pfam" id="PF13976">
    <property type="entry name" value="gag_pre-integrs"/>
    <property type="match status" value="1"/>
</dbReference>
<sequence length="118" mass="13586">MTANRIFVMLAAMPPNEPVAYFQTSEEGETQLWHSRFAHLSFKGLRTLYYKKMVEGLPSLKAPTKVCTDCLARETTQGQHSEENPLDSLIQATTCSFGHLWTYESRIQQRKEVPNHFH</sequence>
<evidence type="ECO:0000313" key="2">
    <source>
        <dbReference type="EMBL" id="KAL2461557.1"/>
    </source>
</evidence>
<comment type="caution">
    <text evidence="2">The sequence shown here is derived from an EMBL/GenBank/DDBJ whole genome shotgun (WGS) entry which is preliminary data.</text>
</comment>
<dbReference type="EMBL" id="JBFOLK010000014">
    <property type="protein sequence ID" value="KAL2461557.1"/>
    <property type="molecule type" value="Genomic_DNA"/>
</dbReference>
<organism evidence="2 3">
    <name type="scientific">Abeliophyllum distichum</name>
    <dbReference type="NCBI Taxonomy" id="126358"/>
    <lineage>
        <taxon>Eukaryota</taxon>
        <taxon>Viridiplantae</taxon>
        <taxon>Streptophyta</taxon>
        <taxon>Embryophyta</taxon>
        <taxon>Tracheophyta</taxon>
        <taxon>Spermatophyta</taxon>
        <taxon>Magnoliopsida</taxon>
        <taxon>eudicotyledons</taxon>
        <taxon>Gunneridae</taxon>
        <taxon>Pentapetalae</taxon>
        <taxon>asterids</taxon>
        <taxon>lamiids</taxon>
        <taxon>Lamiales</taxon>
        <taxon>Oleaceae</taxon>
        <taxon>Forsythieae</taxon>
        <taxon>Abeliophyllum</taxon>
    </lineage>
</organism>
<accession>A0ABD1PD21</accession>
<gene>
    <name evidence="2" type="ORF">Adt_44977</name>
</gene>
<proteinExistence type="predicted"/>
<keyword evidence="3" id="KW-1185">Reference proteome</keyword>
<name>A0ABD1PD21_9LAMI</name>
<dbReference type="InterPro" id="IPR025724">
    <property type="entry name" value="GAG-pre-integrase_dom"/>
</dbReference>
<dbReference type="AlphaFoldDB" id="A0ABD1PD21"/>